<dbReference type="AlphaFoldDB" id="A0A1I0D0B0"/>
<protein>
    <submittedName>
        <fullName evidence="9">NADPH-dependent 2,4-dienoyl-CoA reductase, sulfur reductase</fullName>
    </submittedName>
</protein>
<name>A0A1I0D0B0_9FIRM</name>
<organism evidence="9 10">
    <name type="scientific">Natronincola peptidivorans</name>
    <dbReference type="NCBI Taxonomy" id="426128"/>
    <lineage>
        <taxon>Bacteria</taxon>
        <taxon>Bacillati</taxon>
        <taxon>Bacillota</taxon>
        <taxon>Clostridia</taxon>
        <taxon>Peptostreptococcales</taxon>
        <taxon>Natronincolaceae</taxon>
        <taxon>Natronincola</taxon>
    </lineage>
</organism>
<dbReference type="InterPro" id="IPR023753">
    <property type="entry name" value="FAD/NAD-binding_dom"/>
</dbReference>
<dbReference type="STRING" id="426128.SAMN05660297_01824"/>
<evidence type="ECO:0000259" key="8">
    <source>
        <dbReference type="Pfam" id="PF07992"/>
    </source>
</evidence>
<keyword evidence="3" id="KW-0285">Flavoprotein</keyword>
<feature type="domain" description="Pyridine nucleotide-disulphide oxidoreductase dimerisation" evidence="7">
    <location>
        <begin position="330"/>
        <end position="433"/>
    </location>
</feature>
<evidence type="ECO:0000256" key="6">
    <source>
        <dbReference type="ARBA" id="ARBA00023284"/>
    </source>
</evidence>
<comment type="cofactor">
    <cofactor evidence="1">
        <name>FAD</name>
        <dbReference type="ChEBI" id="CHEBI:57692"/>
    </cofactor>
</comment>
<evidence type="ECO:0000313" key="10">
    <source>
        <dbReference type="Proteomes" id="UP000199568"/>
    </source>
</evidence>
<evidence type="ECO:0000259" key="7">
    <source>
        <dbReference type="Pfam" id="PF02852"/>
    </source>
</evidence>
<evidence type="ECO:0000256" key="2">
    <source>
        <dbReference type="ARBA" id="ARBA00009130"/>
    </source>
</evidence>
<dbReference type="SUPFAM" id="SSF51905">
    <property type="entry name" value="FAD/NAD(P)-binding domain"/>
    <property type="match status" value="1"/>
</dbReference>
<dbReference type="InterPro" id="IPR004099">
    <property type="entry name" value="Pyr_nucl-diS_OxRdtase_dimer"/>
</dbReference>
<dbReference type="Gene3D" id="3.50.50.60">
    <property type="entry name" value="FAD/NAD(P)-binding domain"/>
    <property type="match status" value="2"/>
</dbReference>
<feature type="domain" description="FAD/NAD(P)-binding" evidence="8">
    <location>
        <begin position="4"/>
        <end position="309"/>
    </location>
</feature>
<accession>A0A1I0D0B0</accession>
<dbReference type="InterPro" id="IPR036188">
    <property type="entry name" value="FAD/NAD-bd_sf"/>
</dbReference>
<keyword evidence="5" id="KW-0560">Oxidoreductase</keyword>
<dbReference type="PANTHER" id="PTHR43429:SF1">
    <property type="entry name" value="NAD(P)H SULFUR OXIDOREDUCTASE (COA-DEPENDENT)"/>
    <property type="match status" value="1"/>
</dbReference>
<keyword evidence="6" id="KW-0676">Redox-active center</keyword>
<dbReference type="SUPFAM" id="SSF55424">
    <property type="entry name" value="FAD/NAD-linked reductases, dimerisation (C-terminal) domain"/>
    <property type="match status" value="1"/>
</dbReference>
<dbReference type="Proteomes" id="UP000199568">
    <property type="component" value="Unassembled WGS sequence"/>
</dbReference>
<sequence length="446" mass="49055">MTERIIVVGGVAAGMSAASKARRIDPKVEITVYEAGDQVSYGACGLPYFISNLNNDYKKMIIRTADDFIHKQNIDVKLKHKVVKVFPKDKSLLVRNILSGQVFIDHYDKLIIATGAAPIMPPWPGRELKNVFTLKTIQDAIDIKEAVMQRDVKNVAIIGAGYIGMELVESMIYLGKKVTVIDRSPRVMNTFDKEISDLVLKESEKHNVAIYNNETVEALIGSHRVEGIKTDRAVYEADAVVVCVGVKPSTELMKGTGVKLFPNDAIVVDQELKTNLEDIYAAGDCATIYHQVLKKDSYIPLGTNANKQGKVLGENILGSHKKFPGVIGTAVCKVLDITIARTGISEEEAQHHHIPYKTHFVKASSHASYYPEATPIYVKLIYDPVTRKLLGAQMAGEKGIAIRIDVFATAIQNQMVLEDIGMLDLCYAPPFATVWDAIQVAANSAK</sequence>
<evidence type="ECO:0000256" key="4">
    <source>
        <dbReference type="ARBA" id="ARBA00022827"/>
    </source>
</evidence>
<gene>
    <name evidence="9" type="ORF">SAMN05660297_01824</name>
</gene>
<dbReference type="GO" id="GO:0016491">
    <property type="term" value="F:oxidoreductase activity"/>
    <property type="evidence" value="ECO:0007669"/>
    <property type="project" value="UniProtKB-KW"/>
</dbReference>
<reference evidence="9 10" key="1">
    <citation type="submission" date="2016-10" db="EMBL/GenBank/DDBJ databases">
        <authorList>
            <person name="de Groot N.N."/>
        </authorList>
    </citation>
    <scope>NUCLEOTIDE SEQUENCE [LARGE SCALE GENOMIC DNA]</scope>
    <source>
        <strain evidence="9 10">DSM 18979</strain>
    </source>
</reference>
<keyword evidence="10" id="KW-1185">Reference proteome</keyword>
<dbReference type="EMBL" id="FOHU01000006">
    <property type="protein sequence ID" value="SET24846.1"/>
    <property type="molecule type" value="Genomic_DNA"/>
</dbReference>
<dbReference type="PRINTS" id="PR00368">
    <property type="entry name" value="FADPNR"/>
</dbReference>
<evidence type="ECO:0000256" key="5">
    <source>
        <dbReference type="ARBA" id="ARBA00023002"/>
    </source>
</evidence>
<evidence type="ECO:0000256" key="1">
    <source>
        <dbReference type="ARBA" id="ARBA00001974"/>
    </source>
</evidence>
<dbReference type="InterPro" id="IPR050260">
    <property type="entry name" value="FAD-bd_OxRdtase"/>
</dbReference>
<evidence type="ECO:0000256" key="3">
    <source>
        <dbReference type="ARBA" id="ARBA00022630"/>
    </source>
</evidence>
<dbReference type="NCBIfam" id="NF007123">
    <property type="entry name" value="PRK09564.1"/>
    <property type="match status" value="1"/>
</dbReference>
<dbReference type="InterPro" id="IPR016156">
    <property type="entry name" value="FAD/NAD-linked_Rdtase_dimer_sf"/>
</dbReference>
<evidence type="ECO:0000313" key="9">
    <source>
        <dbReference type="EMBL" id="SET24846.1"/>
    </source>
</evidence>
<proteinExistence type="inferred from homology"/>
<dbReference type="PANTHER" id="PTHR43429">
    <property type="entry name" value="PYRIDINE NUCLEOTIDE-DISULFIDE OXIDOREDUCTASE DOMAIN-CONTAINING"/>
    <property type="match status" value="1"/>
</dbReference>
<comment type="similarity">
    <text evidence="2">Belongs to the class-III pyridine nucleotide-disulfide oxidoreductase family.</text>
</comment>
<keyword evidence="4" id="KW-0274">FAD</keyword>
<dbReference type="Pfam" id="PF02852">
    <property type="entry name" value="Pyr_redox_dim"/>
    <property type="match status" value="1"/>
</dbReference>
<dbReference type="RefSeq" id="WP_244272680.1">
    <property type="nucleotide sequence ID" value="NZ_FOHU01000006.1"/>
</dbReference>
<dbReference type="PRINTS" id="PR00411">
    <property type="entry name" value="PNDRDTASEI"/>
</dbReference>
<dbReference type="Pfam" id="PF07992">
    <property type="entry name" value="Pyr_redox_2"/>
    <property type="match status" value="1"/>
</dbReference>